<dbReference type="RefSeq" id="XP_028470734.1">
    <property type="nucleotide sequence ID" value="XM_028607686.1"/>
</dbReference>
<name>A0A3N2Q8E2_SODAK</name>
<feature type="transmembrane region" description="Helical" evidence="5">
    <location>
        <begin position="285"/>
        <end position="307"/>
    </location>
</feature>
<comment type="subcellular location">
    <subcellularLocation>
        <location evidence="1">Membrane</location>
        <topology evidence="1">Multi-pass membrane protein</topology>
    </subcellularLocation>
</comment>
<proteinExistence type="predicted"/>
<feature type="transmembrane region" description="Helical" evidence="5">
    <location>
        <begin position="136"/>
        <end position="162"/>
    </location>
</feature>
<evidence type="ECO:0000256" key="1">
    <source>
        <dbReference type="ARBA" id="ARBA00004141"/>
    </source>
</evidence>
<dbReference type="GO" id="GO:0000324">
    <property type="term" value="C:fungal-type vacuole"/>
    <property type="evidence" value="ECO:0007669"/>
    <property type="project" value="TreeGrafter"/>
</dbReference>
<feature type="transmembrane region" description="Helical" evidence="5">
    <location>
        <begin position="102"/>
        <end position="124"/>
    </location>
</feature>
<dbReference type="PANTHER" id="PTHR31465">
    <property type="entry name" value="PROTEIN RTA1-RELATED"/>
    <property type="match status" value="1"/>
</dbReference>
<dbReference type="AlphaFoldDB" id="A0A3N2Q8E2"/>
<keyword evidence="2 5" id="KW-0812">Transmembrane</keyword>
<dbReference type="EMBL" id="ML119051">
    <property type="protein sequence ID" value="ROT42928.1"/>
    <property type="molecule type" value="Genomic_DNA"/>
</dbReference>
<evidence type="ECO:0000256" key="5">
    <source>
        <dbReference type="SAM" id="Phobius"/>
    </source>
</evidence>
<protein>
    <recommendedName>
        <fullName evidence="8">RTA1-domain-containing protein</fullName>
    </recommendedName>
</protein>
<evidence type="ECO:0008006" key="8">
    <source>
        <dbReference type="Google" id="ProtNLM"/>
    </source>
</evidence>
<keyword evidence="7" id="KW-1185">Reference proteome</keyword>
<dbReference type="STRING" id="1314773.A0A3N2Q8E2"/>
<dbReference type="GO" id="GO:0005886">
    <property type="term" value="C:plasma membrane"/>
    <property type="evidence" value="ECO:0007669"/>
    <property type="project" value="TreeGrafter"/>
</dbReference>
<accession>A0A3N2Q8E2</accession>
<keyword evidence="4 5" id="KW-0472">Membrane</keyword>
<dbReference type="Pfam" id="PF04479">
    <property type="entry name" value="RTA1"/>
    <property type="match status" value="1"/>
</dbReference>
<dbReference type="InterPro" id="IPR007568">
    <property type="entry name" value="RTA1"/>
</dbReference>
<evidence type="ECO:0000256" key="4">
    <source>
        <dbReference type="ARBA" id="ARBA00023136"/>
    </source>
</evidence>
<evidence type="ECO:0000313" key="6">
    <source>
        <dbReference type="EMBL" id="ROT42928.1"/>
    </source>
</evidence>
<feature type="transmembrane region" description="Helical" evidence="5">
    <location>
        <begin position="174"/>
        <end position="202"/>
    </location>
</feature>
<dbReference type="GeneID" id="39576164"/>
<dbReference type="PANTHER" id="PTHR31465:SF8">
    <property type="entry name" value="DOMAIN PROTEIN, PUTATIVE (AFU_ORTHOLOGUE AFUA_6G14140)-RELATED"/>
    <property type="match status" value="1"/>
</dbReference>
<keyword evidence="3 5" id="KW-1133">Transmembrane helix</keyword>
<feature type="transmembrane region" description="Helical" evidence="5">
    <location>
        <begin position="33"/>
        <end position="56"/>
    </location>
</feature>
<feature type="transmembrane region" description="Helical" evidence="5">
    <location>
        <begin position="63"/>
        <end position="82"/>
    </location>
</feature>
<evidence type="ECO:0000256" key="2">
    <source>
        <dbReference type="ARBA" id="ARBA00022692"/>
    </source>
</evidence>
<evidence type="ECO:0000313" key="7">
    <source>
        <dbReference type="Proteomes" id="UP000272025"/>
    </source>
</evidence>
<feature type="transmembrane region" description="Helical" evidence="5">
    <location>
        <begin position="245"/>
        <end position="265"/>
    </location>
</feature>
<dbReference type="OrthoDB" id="4521223at2759"/>
<sequence>MDQPGEEFFYPMYDTCDGVSARCPIEATTYGDYFTLGACAFFVGIYGALLIAQAYLGWRSRAWAFVAWLAAGTAFELMGYAARIYMSFNPWSFEGLVINSMMLVLGPTLTAAAISVTFKHLVLWYGPEWSLIKPGLYPWVFVGTDFISIVIQGAGGGISAIANGMEDGRSLYDAGSAMLVAGVSFQVANMVLCGALMLVYVWRRKRAMKQKTNAGGHGGSSKKWSLLAVLRGHETANRAEHMAKVFIAGLTTAYVAIIIRCIYRIPEMSMGWANELMQNETLFLILDGAMILLAAMLLTVVHPALLFPFMGKVGEEKEQIMAERAEQREMREVL</sequence>
<dbReference type="Proteomes" id="UP000272025">
    <property type="component" value="Unassembled WGS sequence"/>
</dbReference>
<organism evidence="6 7">
    <name type="scientific">Sodiomyces alkalinus (strain CBS 110278 / VKM F-3762 / F11)</name>
    <name type="common">Alkaliphilic filamentous fungus</name>
    <dbReference type="NCBI Taxonomy" id="1314773"/>
    <lineage>
        <taxon>Eukaryota</taxon>
        <taxon>Fungi</taxon>
        <taxon>Dikarya</taxon>
        <taxon>Ascomycota</taxon>
        <taxon>Pezizomycotina</taxon>
        <taxon>Sordariomycetes</taxon>
        <taxon>Hypocreomycetidae</taxon>
        <taxon>Glomerellales</taxon>
        <taxon>Plectosphaerellaceae</taxon>
        <taxon>Sodiomyces</taxon>
    </lineage>
</organism>
<gene>
    <name evidence="6" type="ORF">SODALDRAFT_269840</name>
</gene>
<reference evidence="6 7" key="1">
    <citation type="journal article" date="2018" name="Mol. Ecol.">
        <title>The obligate alkalophilic soda-lake fungus Sodiomyces alkalinus has shifted to a protein diet.</title>
        <authorList>
            <person name="Grum-Grzhimaylo A.A."/>
            <person name="Falkoski D.L."/>
            <person name="van den Heuvel J."/>
            <person name="Valero-Jimenez C.A."/>
            <person name="Min B."/>
            <person name="Choi I.G."/>
            <person name="Lipzen A."/>
            <person name="Daum C.G."/>
            <person name="Aanen D.K."/>
            <person name="Tsang A."/>
            <person name="Henrissat B."/>
            <person name="Bilanenko E.N."/>
            <person name="de Vries R.P."/>
            <person name="van Kan J.A.L."/>
            <person name="Grigoriev I.V."/>
            <person name="Debets A.J.M."/>
        </authorList>
    </citation>
    <scope>NUCLEOTIDE SEQUENCE [LARGE SCALE GENOMIC DNA]</scope>
    <source>
        <strain evidence="6 7">F11</strain>
    </source>
</reference>
<evidence type="ECO:0000256" key="3">
    <source>
        <dbReference type="ARBA" id="ARBA00022989"/>
    </source>
</evidence>